<proteinExistence type="inferred from homology"/>
<evidence type="ECO:0000256" key="1">
    <source>
        <dbReference type="ARBA" id="ARBA00001968"/>
    </source>
</evidence>
<dbReference type="PANTHER" id="PTHR22930:SF268">
    <property type="entry name" value="NUCLEASE HARBI1"/>
    <property type="match status" value="1"/>
</dbReference>
<comment type="subcellular location">
    <subcellularLocation>
        <location evidence="2">Nucleus</location>
    </subcellularLocation>
</comment>
<organism evidence="12 13">
    <name type="scientific">Vitis vinifera</name>
    <name type="common">Grape</name>
    <dbReference type="NCBI Taxonomy" id="29760"/>
    <lineage>
        <taxon>Eukaryota</taxon>
        <taxon>Viridiplantae</taxon>
        <taxon>Streptophyta</taxon>
        <taxon>Embryophyta</taxon>
        <taxon>Tracheophyta</taxon>
        <taxon>Spermatophyta</taxon>
        <taxon>Magnoliopsida</taxon>
        <taxon>eudicotyledons</taxon>
        <taxon>Gunneridae</taxon>
        <taxon>Pentapetalae</taxon>
        <taxon>rosids</taxon>
        <taxon>Vitales</taxon>
        <taxon>Vitaceae</taxon>
        <taxon>Viteae</taxon>
        <taxon>Vitis</taxon>
    </lineage>
</organism>
<dbReference type="PANTHER" id="PTHR22930">
    <property type="match status" value="1"/>
</dbReference>
<comment type="caution">
    <text evidence="12">The sequence shown here is derived from an EMBL/GenBank/DDBJ whole genome shotgun (WGS) entry which is preliminary data.</text>
</comment>
<evidence type="ECO:0000256" key="7">
    <source>
        <dbReference type="ARBA" id="ARBA00023242"/>
    </source>
</evidence>
<evidence type="ECO:0000256" key="6">
    <source>
        <dbReference type="ARBA" id="ARBA00022801"/>
    </source>
</evidence>
<gene>
    <name evidence="12" type="ORF">CK203_019965</name>
</gene>
<accession>A0A438J3A0</accession>
<reference evidence="12 13" key="1">
    <citation type="journal article" date="2018" name="PLoS Genet.">
        <title>Population sequencing reveals clonal diversity and ancestral inbreeding in the grapevine cultivar Chardonnay.</title>
        <authorList>
            <person name="Roach M.J."/>
            <person name="Johnson D.L."/>
            <person name="Bohlmann J."/>
            <person name="van Vuuren H.J."/>
            <person name="Jones S.J."/>
            <person name="Pretorius I.S."/>
            <person name="Schmidt S.A."/>
            <person name="Borneman A.R."/>
        </authorList>
    </citation>
    <scope>NUCLEOTIDE SEQUENCE [LARGE SCALE GENOMIC DNA]</scope>
    <source>
        <strain evidence="13">cv. Chardonnay</strain>
        <tissue evidence="12">Leaf</tissue>
    </source>
</reference>
<comment type="cofactor">
    <cofactor evidence="1">
        <name>a divalent metal cation</name>
        <dbReference type="ChEBI" id="CHEBI:60240"/>
    </cofactor>
</comment>
<protein>
    <submittedName>
        <fullName evidence="12">Uncharacterized protein</fullName>
    </submittedName>
</protein>
<feature type="compositionally biased region" description="Polar residues" evidence="8">
    <location>
        <begin position="1"/>
        <end position="10"/>
    </location>
</feature>
<evidence type="ECO:0000259" key="10">
    <source>
        <dbReference type="Pfam" id="PF13359"/>
    </source>
</evidence>
<keyword evidence="9" id="KW-0812">Transmembrane</keyword>
<keyword evidence="7" id="KW-0539">Nucleus</keyword>
<dbReference type="InterPro" id="IPR045249">
    <property type="entry name" value="HARBI1-like"/>
</dbReference>
<dbReference type="GO" id="GO:0016787">
    <property type="term" value="F:hydrolase activity"/>
    <property type="evidence" value="ECO:0007669"/>
    <property type="project" value="UniProtKB-KW"/>
</dbReference>
<dbReference type="Pfam" id="PF26138">
    <property type="entry name" value="DUF8040"/>
    <property type="match status" value="1"/>
</dbReference>
<dbReference type="Proteomes" id="UP000288805">
    <property type="component" value="Unassembled WGS sequence"/>
</dbReference>
<dbReference type="EMBL" id="QGNW01000066">
    <property type="protein sequence ID" value="RVX03437.1"/>
    <property type="molecule type" value="Genomic_DNA"/>
</dbReference>
<dbReference type="InterPro" id="IPR027806">
    <property type="entry name" value="HARBI1_dom"/>
</dbReference>
<sequence length="396" mass="46007">MDEVRSSNQVPMDEMDSSNPVNVFGSMSLDQAKQVHHDKNPSDPLAAERSQTYNEERQRLRRWAATCVSMYAAYAAILVLVYHHSNYLERLISNEGDYERHALMERLTLMDNEDCYNQLRMGKDAFARLVNILRGTGRLRNSAHKNVEEQVAKFLHIVGHNLRNRTMKFYFKHSSETASHHFHQVLRAIISLNDVFLKQPDGLKCPQEIKDNTKFWTYFKDYIGAIDGSHFRVKVSNDVVQRYRGRKYYPTQNVLAACSFDLKFTYVLPGWEGSASDSRILDNALMRDFDKLIVPQGDYWHTQEHLSLDTNLLEIMISCPFFLENIEQQEEQPSNYTEEQLFEEIAKIGCMSDVSHMKTYQALTGDVSATRAFLACPIDRRKLWLSVKFRPTFFDA</sequence>
<feature type="transmembrane region" description="Helical" evidence="9">
    <location>
        <begin position="63"/>
        <end position="83"/>
    </location>
</feature>
<evidence type="ECO:0000256" key="9">
    <source>
        <dbReference type="SAM" id="Phobius"/>
    </source>
</evidence>
<dbReference type="GO" id="GO:0046872">
    <property type="term" value="F:metal ion binding"/>
    <property type="evidence" value="ECO:0007669"/>
    <property type="project" value="UniProtKB-KW"/>
</dbReference>
<keyword evidence="4" id="KW-0540">Nuclease</keyword>
<evidence type="ECO:0000256" key="3">
    <source>
        <dbReference type="ARBA" id="ARBA00006958"/>
    </source>
</evidence>
<feature type="region of interest" description="Disordered" evidence="8">
    <location>
        <begin position="1"/>
        <end position="53"/>
    </location>
</feature>
<name>A0A438J3A0_VITVI</name>
<feature type="domain" description="DDE Tnp4" evidence="10">
    <location>
        <begin position="226"/>
        <end position="340"/>
    </location>
</feature>
<keyword evidence="9" id="KW-1133">Transmembrane helix</keyword>
<evidence type="ECO:0000313" key="12">
    <source>
        <dbReference type="EMBL" id="RVX03437.1"/>
    </source>
</evidence>
<evidence type="ECO:0000259" key="11">
    <source>
        <dbReference type="Pfam" id="PF26138"/>
    </source>
</evidence>
<keyword evidence="5" id="KW-0479">Metal-binding</keyword>
<feature type="domain" description="DUF8040" evidence="11">
    <location>
        <begin position="102"/>
        <end position="190"/>
    </location>
</feature>
<dbReference type="GO" id="GO:0005634">
    <property type="term" value="C:nucleus"/>
    <property type="evidence" value="ECO:0007669"/>
    <property type="project" value="UniProtKB-SubCell"/>
</dbReference>
<keyword evidence="6" id="KW-0378">Hydrolase</keyword>
<evidence type="ECO:0000256" key="8">
    <source>
        <dbReference type="SAM" id="MobiDB-lite"/>
    </source>
</evidence>
<evidence type="ECO:0000256" key="4">
    <source>
        <dbReference type="ARBA" id="ARBA00022722"/>
    </source>
</evidence>
<evidence type="ECO:0000256" key="5">
    <source>
        <dbReference type="ARBA" id="ARBA00022723"/>
    </source>
</evidence>
<dbReference type="GO" id="GO:0004518">
    <property type="term" value="F:nuclease activity"/>
    <property type="evidence" value="ECO:0007669"/>
    <property type="project" value="UniProtKB-KW"/>
</dbReference>
<dbReference type="AlphaFoldDB" id="A0A438J3A0"/>
<evidence type="ECO:0000313" key="13">
    <source>
        <dbReference type="Proteomes" id="UP000288805"/>
    </source>
</evidence>
<keyword evidence="9" id="KW-0472">Membrane</keyword>
<evidence type="ECO:0000256" key="2">
    <source>
        <dbReference type="ARBA" id="ARBA00004123"/>
    </source>
</evidence>
<comment type="similarity">
    <text evidence="3">Belongs to the HARBI1 family.</text>
</comment>
<dbReference type="InterPro" id="IPR058353">
    <property type="entry name" value="DUF8040"/>
</dbReference>
<dbReference type="Pfam" id="PF13359">
    <property type="entry name" value="DDE_Tnp_4"/>
    <property type="match status" value="1"/>
</dbReference>